<organism evidence="2 3">
    <name type="scientific">Lactuca saligna</name>
    <name type="common">Willowleaf lettuce</name>
    <dbReference type="NCBI Taxonomy" id="75948"/>
    <lineage>
        <taxon>Eukaryota</taxon>
        <taxon>Viridiplantae</taxon>
        <taxon>Streptophyta</taxon>
        <taxon>Embryophyta</taxon>
        <taxon>Tracheophyta</taxon>
        <taxon>Spermatophyta</taxon>
        <taxon>Magnoliopsida</taxon>
        <taxon>eudicotyledons</taxon>
        <taxon>Gunneridae</taxon>
        <taxon>Pentapetalae</taxon>
        <taxon>asterids</taxon>
        <taxon>campanulids</taxon>
        <taxon>Asterales</taxon>
        <taxon>Asteraceae</taxon>
        <taxon>Cichorioideae</taxon>
        <taxon>Cichorieae</taxon>
        <taxon>Lactucinae</taxon>
        <taxon>Lactuca</taxon>
    </lineage>
</organism>
<keyword evidence="3" id="KW-1185">Reference proteome</keyword>
<proteinExistence type="predicted"/>
<dbReference type="EMBL" id="OX465078">
    <property type="protein sequence ID" value="CAI9274204.1"/>
    <property type="molecule type" value="Genomic_DNA"/>
</dbReference>
<accession>A0AA35YHV1</accession>
<feature type="compositionally biased region" description="Low complexity" evidence="1">
    <location>
        <begin position="66"/>
        <end position="82"/>
    </location>
</feature>
<reference evidence="2" key="1">
    <citation type="submission" date="2023-04" db="EMBL/GenBank/DDBJ databases">
        <authorList>
            <person name="Vijverberg K."/>
            <person name="Xiong W."/>
            <person name="Schranz E."/>
        </authorList>
    </citation>
    <scope>NUCLEOTIDE SEQUENCE</scope>
</reference>
<name>A0AA35YHV1_LACSI</name>
<evidence type="ECO:0000313" key="3">
    <source>
        <dbReference type="Proteomes" id="UP001177003"/>
    </source>
</evidence>
<protein>
    <submittedName>
        <fullName evidence="2">Uncharacterized protein</fullName>
    </submittedName>
</protein>
<feature type="region of interest" description="Disordered" evidence="1">
    <location>
        <begin position="66"/>
        <end position="89"/>
    </location>
</feature>
<sequence length="117" mass="12847">MMEEAKSIDFPLGTTLEAFRQVYRVAEDPCFLCNYIVPASINSTKVGIEDHKVCNEAEIKMKPRSCSNRFTSSSSSPSSSSVDRPKSHGRTFLPSSLLLMLNSPSSQAITVCNGNHM</sequence>
<gene>
    <name evidence="2" type="ORF">LSALG_LOCUS14296</name>
</gene>
<evidence type="ECO:0000313" key="2">
    <source>
        <dbReference type="EMBL" id="CAI9274204.1"/>
    </source>
</evidence>
<evidence type="ECO:0000256" key="1">
    <source>
        <dbReference type="SAM" id="MobiDB-lite"/>
    </source>
</evidence>
<dbReference type="AlphaFoldDB" id="A0AA35YHV1"/>
<dbReference type="Proteomes" id="UP001177003">
    <property type="component" value="Chromosome 2"/>
</dbReference>